<feature type="compositionally biased region" description="Low complexity" evidence="1">
    <location>
        <begin position="89"/>
        <end position="99"/>
    </location>
</feature>
<gene>
    <name evidence="2" type="ORF">LSCM4_02881</name>
</gene>
<accession>A0A836FVN1</accession>
<dbReference type="AlphaFoldDB" id="A0A836FVN1"/>
<dbReference type="Proteomes" id="UP000674143">
    <property type="component" value="Unassembled WGS sequence"/>
</dbReference>
<reference evidence="3" key="1">
    <citation type="journal article" date="2021" name="Microbiol. Resour. Announc.">
        <title>LGAAP: Leishmaniinae Genome Assembly and Annotation Pipeline.</title>
        <authorList>
            <person name="Almutairi H."/>
            <person name="Urbaniak M.D."/>
            <person name="Bates M.D."/>
            <person name="Jariyapan N."/>
            <person name="Kwakye-Nuako G."/>
            <person name="Thomaz-Soccol V."/>
            <person name="Al-Salem W.S."/>
            <person name="Dillon R.J."/>
            <person name="Bates P.A."/>
            <person name="Gatherer D."/>
        </authorList>
    </citation>
    <scope>NUCLEOTIDE SEQUENCE [LARGE SCALE GENOMIC DNA]</scope>
</reference>
<organism evidence="2 3">
    <name type="scientific">Leishmania orientalis</name>
    <dbReference type="NCBI Taxonomy" id="2249476"/>
    <lineage>
        <taxon>Eukaryota</taxon>
        <taxon>Discoba</taxon>
        <taxon>Euglenozoa</taxon>
        <taxon>Kinetoplastea</taxon>
        <taxon>Metakinetoplastina</taxon>
        <taxon>Trypanosomatida</taxon>
        <taxon>Trypanosomatidae</taxon>
        <taxon>Leishmaniinae</taxon>
        <taxon>Leishmania</taxon>
    </lineage>
</organism>
<keyword evidence="3" id="KW-1185">Reference proteome</keyword>
<evidence type="ECO:0000313" key="2">
    <source>
        <dbReference type="EMBL" id="KAG5470187.1"/>
    </source>
</evidence>
<reference evidence="3" key="2">
    <citation type="journal article" date="2021" name="Sci. Data">
        <title>Chromosome-scale genome sequencing, assembly and annotation of six genomes from subfamily Leishmaniinae.</title>
        <authorList>
            <person name="Almutairi H."/>
            <person name="Urbaniak M.D."/>
            <person name="Bates M.D."/>
            <person name="Jariyapan N."/>
            <person name="Kwakye-Nuako G."/>
            <person name="Thomaz Soccol V."/>
            <person name="Al-Salem W.S."/>
            <person name="Dillon R.J."/>
            <person name="Bates P.A."/>
            <person name="Gatherer D."/>
        </authorList>
    </citation>
    <scope>NUCLEOTIDE SEQUENCE [LARGE SCALE GENOMIC DNA]</scope>
</reference>
<name>A0A836FVN1_9TRYP</name>
<dbReference type="RefSeq" id="XP_067060453.1">
    <property type="nucleotide sequence ID" value="XM_067204901.1"/>
</dbReference>
<feature type="region of interest" description="Disordered" evidence="1">
    <location>
        <begin position="70"/>
        <end position="99"/>
    </location>
</feature>
<proteinExistence type="predicted"/>
<evidence type="ECO:0000256" key="1">
    <source>
        <dbReference type="SAM" id="MobiDB-lite"/>
    </source>
</evidence>
<sequence length="117" mass="12873">MPHSSNRSMLHRARWLQTASRVADRRTGRILASQMAARLVARSRLPLRLQIATQFPGPHLRRPRPTLLSIANPSSFPSTTAKKMTSGIPTSSASIPRPSSSCPLLYVCVSASLDHKF</sequence>
<feature type="compositionally biased region" description="Polar residues" evidence="1">
    <location>
        <begin position="70"/>
        <end position="83"/>
    </location>
</feature>
<comment type="caution">
    <text evidence="2">The sequence shown here is derived from an EMBL/GenBank/DDBJ whole genome shotgun (WGS) entry which is preliminary data.</text>
</comment>
<dbReference type="GeneID" id="92358835"/>
<evidence type="ECO:0000313" key="3">
    <source>
        <dbReference type="Proteomes" id="UP000674143"/>
    </source>
</evidence>
<dbReference type="EMBL" id="JAFHLR010000032">
    <property type="protein sequence ID" value="KAG5470187.1"/>
    <property type="molecule type" value="Genomic_DNA"/>
</dbReference>
<dbReference type="KEGG" id="loi:92358835"/>
<protein>
    <submittedName>
        <fullName evidence="2">Uncharacterized protein</fullName>
    </submittedName>
</protein>